<dbReference type="Proteomes" id="UP000323632">
    <property type="component" value="Unassembled WGS sequence"/>
</dbReference>
<comment type="caution">
    <text evidence="2">The sequence shown here is derived from an EMBL/GenBank/DDBJ whole genome shotgun (WGS) entry which is preliminary data.</text>
</comment>
<organism evidence="2 3">
    <name type="scientific">Taibaiella lutea</name>
    <dbReference type="NCBI Taxonomy" id="2608001"/>
    <lineage>
        <taxon>Bacteria</taxon>
        <taxon>Pseudomonadati</taxon>
        <taxon>Bacteroidota</taxon>
        <taxon>Chitinophagia</taxon>
        <taxon>Chitinophagales</taxon>
        <taxon>Chitinophagaceae</taxon>
        <taxon>Taibaiella</taxon>
    </lineage>
</organism>
<sequence length="276" mass="30403">MNIFDKMANGWEISKLSFRVLKANKSLIIFPILSGISLMVILGTFFFGIVSAYGWDFGNIDLGSSNPLYKYGLIFICYLINYSVVVFFNMALMHCAKLYFQGEEVTVAKGLAFSSSRIGAILSWSVFAATVGLILKIIQDNVGWIGKIITGLIGIVWSVATFFTVPILAYENGTPWEALKKSSQMMKEKWGESLGATFSFGLMQFVAFILLLIPAFLIGYMNVFAGIAVGIIGVVLIAATFSALNSIFVSAVYNKVRNDIDVHLNDSMFDTLFEAK</sequence>
<dbReference type="RefSeq" id="WP_150032253.1">
    <property type="nucleotide sequence ID" value="NZ_VWSH01000002.1"/>
</dbReference>
<dbReference type="AlphaFoldDB" id="A0A5M6CHT6"/>
<keyword evidence="1" id="KW-0812">Transmembrane</keyword>
<keyword evidence="1" id="KW-1133">Transmembrane helix</keyword>
<feature type="transmembrane region" description="Helical" evidence="1">
    <location>
        <begin position="144"/>
        <end position="169"/>
    </location>
</feature>
<dbReference type="InterPro" id="IPR046157">
    <property type="entry name" value="DUF6159"/>
</dbReference>
<evidence type="ECO:0000256" key="1">
    <source>
        <dbReference type="SAM" id="Phobius"/>
    </source>
</evidence>
<dbReference type="EMBL" id="VWSH01000002">
    <property type="protein sequence ID" value="KAA5534573.1"/>
    <property type="molecule type" value="Genomic_DNA"/>
</dbReference>
<proteinExistence type="predicted"/>
<keyword evidence="1" id="KW-0472">Membrane</keyword>
<feature type="transmembrane region" description="Helical" evidence="1">
    <location>
        <begin position="118"/>
        <end position="138"/>
    </location>
</feature>
<keyword evidence="3" id="KW-1185">Reference proteome</keyword>
<feature type="transmembrane region" description="Helical" evidence="1">
    <location>
        <begin position="223"/>
        <end position="248"/>
    </location>
</feature>
<gene>
    <name evidence="2" type="ORF">F0919_08095</name>
</gene>
<feature type="transmembrane region" description="Helical" evidence="1">
    <location>
        <begin position="73"/>
        <end position="92"/>
    </location>
</feature>
<reference evidence="2 3" key="1">
    <citation type="submission" date="2019-09" db="EMBL/GenBank/DDBJ databases">
        <title>Genome sequence and assembly of Taibaiella sp.</title>
        <authorList>
            <person name="Chhetri G."/>
        </authorList>
    </citation>
    <scope>NUCLEOTIDE SEQUENCE [LARGE SCALE GENOMIC DNA]</scope>
    <source>
        <strain evidence="2 3">KVB11</strain>
    </source>
</reference>
<evidence type="ECO:0000313" key="2">
    <source>
        <dbReference type="EMBL" id="KAA5534573.1"/>
    </source>
</evidence>
<name>A0A5M6CHT6_9BACT</name>
<dbReference type="Pfam" id="PF19656">
    <property type="entry name" value="DUF6159"/>
    <property type="match status" value="1"/>
</dbReference>
<evidence type="ECO:0000313" key="3">
    <source>
        <dbReference type="Proteomes" id="UP000323632"/>
    </source>
</evidence>
<evidence type="ECO:0008006" key="4">
    <source>
        <dbReference type="Google" id="ProtNLM"/>
    </source>
</evidence>
<feature type="transmembrane region" description="Helical" evidence="1">
    <location>
        <begin position="27"/>
        <end position="53"/>
    </location>
</feature>
<feature type="transmembrane region" description="Helical" evidence="1">
    <location>
        <begin position="190"/>
        <end position="217"/>
    </location>
</feature>
<accession>A0A5M6CHT6</accession>
<protein>
    <recommendedName>
        <fullName evidence="4">Glycerophosphoryl diester phosphodiesterase membrane domain-containing protein</fullName>
    </recommendedName>
</protein>